<gene>
    <name evidence="2" type="ORF">FOB82_11145</name>
</gene>
<dbReference type="InterPro" id="IPR037480">
    <property type="entry name" value="YihR-like"/>
</dbReference>
<dbReference type="KEGG" id="cxe:FOB82_11145"/>
<feature type="region of interest" description="Disordered" evidence="1">
    <location>
        <begin position="233"/>
        <end position="260"/>
    </location>
</feature>
<protein>
    <submittedName>
        <fullName evidence="2">Aldose epimerase</fullName>
    </submittedName>
</protein>
<evidence type="ECO:0000313" key="2">
    <source>
        <dbReference type="EMBL" id="QGS35410.1"/>
    </source>
</evidence>
<dbReference type="CDD" id="cd09022">
    <property type="entry name" value="Aldose_epim_Ec_YihR"/>
    <property type="match status" value="1"/>
</dbReference>
<dbReference type="GO" id="GO:0016853">
    <property type="term" value="F:isomerase activity"/>
    <property type="evidence" value="ECO:0007669"/>
    <property type="project" value="InterPro"/>
</dbReference>
<dbReference type="InterPro" id="IPR011013">
    <property type="entry name" value="Gal_mutarotase_sf_dom"/>
</dbReference>
<name>A0A6B8TVE0_9CORY</name>
<dbReference type="Proteomes" id="UP000426857">
    <property type="component" value="Chromosome"/>
</dbReference>
<sequence length="340" mass="35909">MTTTGPGEALERPRHDHPFIEISAGEYRADISAFGGGPRSLEYAGRPLLVDYPRGEFPPLSAATLLAPWPNRVADGVFIHEGVVHRMQITEPGRSNAIHGFVANCAWDFVEAGEDHVVLSIEPGPQPGWNWPMRFTVRWSVDAGLRADVTAENLGASACPFGFGFHPYLSAAGADLADCVLSVDVERNLPLEPVRNLPAGPDVPADAVVPGLSDGVLTSGLWLDHCFASPAPASAPAPSTPLDDGAAAGESAGRPARARLVGPDGDGVEMWADEAFGWFQIFTADPARRAGFPHVGRALAVEPMTCPPDALRSGRDLIRIGAGESVELSMGIRFAGTVAR</sequence>
<dbReference type="EMBL" id="CP046322">
    <property type="protein sequence ID" value="QGS35410.1"/>
    <property type="molecule type" value="Genomic_DNA"/>
</dbReference>
<evidence type="ECO:0000256" key="1">
    <source>
        <dbReference type="SAM" id="MobiDB-lite"/>
    </source>
</evidence>
<dbReference type="AlphaFoldDB" id="A0A6B8TVE0"/>
<dbReference type="RefSeq" id="WP_155870404.1">
    <property type="nucleotide sequence ID" value="NZ_CP046322.1"/>
</dbReference>
<proteinExistence type="predicted"/>
<reference evidence="2 3" key="1">
    <citation type="submission" date="2019-11" db="EMBL/GenBank/DDBJ databases">
        <title>FDA dAtabase for Regulatory Grade micrObial Sequences (FDA-ARGOS): Supporting development and validation of Infectious Disease Dx tests.</title>
        <authorList>
            <person name="Kerrigan L."/>
            <person name="Long C."/>
            <person name="Tallon L."/>
            <person name="Sadzewicz L."/>
            <person name="Vavikolanu K."/>
            <person name="Mehta A."/>
            <person name="Aluvathingal J."/>
            <person name="Nadendla S."/>
            <person name="Yan Y."/>
            <person name="Sichtig H."/>
        </authorList>
    </citation>
    <scope>NUCLEOTIDE SEQUENCE [LARGE SCALE GENOMIC DNA]</scope>
    <source>
        <strain evidence="2 3">FDAARGOS_674</strain>
    </source>
</reference>
<dbReference type="Gene3D" id="2.70.98.10">
    <property type="match status" value="1"/>
</dbReference>
<dbReference type="InterPro" id="IPR008183">
    <property type="entry name" value="Aldose_1/G6P_1-epimerase"/>
</dbReference>
<accession>A0A6B8TVE0</accession>
<dbReference type="GO" id="GO:0005975">
    <property type="term" value="P:carbohydrate metabolic process"/>
    <property type="evidence" value="ECO:0007669"/>
    <property type="project" value="InterPro"/>
</dbReference>
<dbReference type="SUPFAM" id="SSF74650">
    <property type="entry name" value="Galactose mutarotase-like"/>
    <property type="match status" value="1"/>
</dbReference>
<evidence type="ECO:0000313" key="3">
    <source>
        <dbReference type="Proteomes" id="UP000426857"/>
    </source>
</evidence>
<organism evidence="2 3">
    <name type="scientific">Corynebacterium xerosis</name>
    <dbReference type="NCBI Taxonomy" id="1725"/>
    <lineage>
        <taxon>Bacteria</taxon>
        <taxon>Bacillati</taxon>
        <taxon>Actinomycetota</taxon>
        <taxon>Actinomycetes</taxon>
        <taxon>Mycobacteriales</taxon>
        <taxon>Corynebacteriaceae</taxon>
        <taxon>Corynebacterium</taxon>
    </lineage>
</organism>
<dbReference type="GO" id="GO:0030246">
    <property type="term" value="F:carbohydrate binding"/>
    <property type="evidence" value="ECO:0007669"/>
    <property type="project" value="InterPro"/>
</dbReference>
<dbReference type="Pfam" id="PF01263">
    <property type="entry name" value="Aldose_epim"/>
    <property type="match status" value="1"/>
</dbReference>
<dbReference type="InterPro" id="IPR014718">
    <property type="entry name" value="GH-type_carb-bd"/>
</dbReference>